<organism evidence="2 3">
    <name type="scientific">Eilatimonas milleporae</name>
    <dbReference type="NCBI Taxonomy" id="911205"/>
    <lineage>
        <taxon>Bacteria</taxon>
        <taxon>Pseudomonadati</taxon>
        <taxon>Pseudomonadota</taxon>
        <taxon>Alphaproteobacteria</taxon>
        <taxon>Kordiimonadales</taxon>
        <taxon>Kordiimonadaceae</taxon>
        <taxon>Eilatimonas</taxon>
    </lineage>
</organism>
<dbReference type="GO" id="GO:0005524">
    <property type="term" value="F:ATP binding"/>
    <property type="evidence" value="ECO:0007669"/>
    <property type="project" value="InterPro"/>
</dbReference>
<dbReference type="InterPro" id="IPR003806">
    <property type="entry name" value="ATP-grasp_PylC-type"/>
</dbReference>
<dbReference type="OrthoDB" id="9765608at2"/>
<protein>
    <submittedName>
        <fullName evidence="2">ATP-grasp domain-containing protein</fullName>
    </submittedName>
</protein>
<gene>
    <name evidence="2" type="ORF">BXY39_1250</name>
</gene>
<dbReference type="Gene3D" id="3.40.50.20">
    <property type="match status" value="1"/>
</dbReference>
<feature type="domain" description="ATP-grasp fold PylC-type" evidence="1">
    <location>
        <begin position="113"/>
        <end position="264"/>
    </location>
</feature>
<dbReference type="RefSeq" id="WP_121937966.1">
    <property type="nucleotide sequence ID" value="NZ_REFR01000010.1"/>
</dbReference>
<reference evidence="2 3" key="1">
    <citation type="submission" date="2018-10" db="EMBL/GenBank/DDBJ databases">
        <title>Genomic Encyclopedia of Archaeal and Bacterial Type Strains, Phase II (KMG-II): from individual species to whole genera.</title>
        <authorList>
            <person name="Goeker M."/>
        </authorList>
    </citation>
    <scope>NUCLEOTIDE SEQUENCE [LARGE SCALE GENOMIC DNA]</scope>
    <source>
        <strain evidence="2 3">DSM 25217</strain>
    </source>
</reference>
<keyword evidence="3" id="KW-1185">Reference proteome</keyword>
<comment type="caution">
    <text evidence="2">The sequence shown here is derived from an EMBL/GenBank/DDBJ whole genome shotgun (WGS) entry which is preliminary data.</text>
</comment>
<proteinExistence type="predicted"/>
<dbReference type="SUPFAM" id="SSF56059">
    <property type="entry name" value="Glutathione synthetase ATP-binding domain-like"/>
    <property type="match status" value="1"/>
</dbReference>
<dbReference type="EMBL" id="REFR01000010">
    <property type="protein sequence ID" value="RMB08615.1"/>
    <property type="molecule type" value="Genomic_DNA"/>
</dbReference>
<dbReference type="Pfam" id="PF02655">
    <property type="entry name" value="ATP-grasp_3"/>
    <property type="match status" value="1"/>
</dbReference>
<sequence>MSVVLLGGGGTGTAFAIAGRLRASWGMDIRLVVTDIFEAKLVTTSLLADAFHTVPRADDPAFEAALRDIMTSENITTYIPILNDEIKLAAILAGEDAFAHVDIWSSEKHAFLTDKRNADDWLNGIGVRTPRRFDRNGTHEPADEWFAKPLSGFGGKGVRRITVADLMALGEAELAGLLVQEVCSGPEVTVDSFFNHETGEGLAYCRERLEVKAGVCTKARLFHDAVLEDYARKIGAALGQKGAICFQVMKGTGGWAVTDLNLRTGAGTAMTCAAGFDILSAAYACRTGRDYGKYLPAAAHSEDVVVTRQYCEFVMG</sequence>
<evidence type="ECO:0000313" key="2">
    <source>
        <dbReference type="EMBL" id="RMB08615.1"/>
    </source>
</evidence>
<dbReference type="InParanoid" id="A0A3M0CIF7"/>
<dbReference type="AlphaFoldDB" id="A0A3M0CIF7"/>
<dbReference type="Gene3D" id="3.30.470.20">
    <property type="entry name" value="ATP-grasp fold, B domain"/>
    <property type="match status" value="1"/>
</dbReference>
<name>A0A3M0CIF7_9PROT</name>
<evidence type="ECO:0000313" key="3">
    <source>
        <dbReference type="Proteomes" id="UP000271227"/>
    </source>
</evidence>
<dbReference type="Proteomes" id="UP000271227">
    <property type="component" value="Unassembled WGS sequence"/>
</dbReference>
<dbReference type="GO" id="GO:0046872">
    <property type="term" value="F:metal ion binding"/>
    <property type="evidence" value="ECO:0007669"/>
    <property type="project" value="InterPro"/>
</dbReference>
<evidence type="ECO:0000259" key="1">
    <source>
        <dbReference type="Pfam" id="PF02655"/>
    </source>
</evidence>
<accession>A0A3M0CIF7</accession>